<dbReference type="GO" id="GO:0006183">
    <property type="term" value="P:GTP biosynthetic process"/>
    <property type="evidence" value="ECO:0007669"/>
    <property type="project" value="TreeGrafter"/>
</dbReference>
<dbReference type="EMBL" id="UINC01081163">
    <property type="protein sequence ID" value="SVC24754.1"/>
    <property type="molecule type" value="Genomic_DNA"/>
</dbReference>
<evidence type="ECO:0000256" key="2">
    <source>
        <dbReference type="ARBA" id="ARBA00022723"/>
    </source>
</evidence>
<dbReference type="GO" id="GO:0046872">
    <property type="term" value="F:metal ion binding"/>
    <property type="evidence" value="ECO:0007669"/>
    <property type="project" value="UniProtKB-KW"/>
</dbReference>
<dbReference type="InterPro" id="IPR013785">
    <property type="entry name" value="Aldolase_TIM"/>
</dbReference>
<dbReference type="Gene3D" id="3.20.20.70">
    <property type="entry name" value="Aldolase class I"/>
    <property type="match status" value="1"/>
</dbReference>
<dbReference type="InterPro" id="IPR005990">
    <property type="entry name" value="IMP_DH"/>
</dbReference>
<dbReference type="SUPFAM" id="SSF54631">
    <property type="entry name" value="CBS-domain pair"/>
    <property type="match status" value="1"/>
</dbReference>
<feature type="domain" description="CBS" evidence="5">
    <location>
        <begin position="167"/>
        <end position="225"/>
    </location>
</feature>
<comment type="similarity">
    <text evidence="1">Belongs to the IMPDH/GMPR family.</text>
</comment>
<proteinExistence type="inferred from homology"/>
<dbReference type="AlphaFoldDB" id="A0A382KIG5"/>
<dbReference type="SMART" id="SM01240">
    <property type="entry name" value="IMPDH"/>
    <property type="match status" value="1"/>
</dbReference>
<dbReference type="FunFam" id="3.20.20.70:FF:000424">
    <property type="entry name" value="Inosine-5'-monophosphate dehydrogenase 2"/>
    <property type="match status" value="1"/>
</dbReference>
<dbReference type="InterPro" id="IPR000644">
    <property type="entry name" value="CBS_dom"/>
</dbReference>
<evidence type="ECO:0000313" key="6">
    <source>
        <dbReference type="EMBL" id="SVC24754.1"/>
    </source>
</evidence>
<protein>
    <recommendedName>
        <fullName evidence="5">CBS domain-containing protein</fullName>
    </recommendedName>
</protein>
<feature type="domain" description="CBS" evidence="5">
    <location>
        <begin position="103"/>
        <end position="163"/>
    </location>
</feature>
<accession>A0A382KIG5</accession>
<name>A0A382KIG5_9ZZZZ</name>
<sequence length="273" mass="30035">MAIILDDISRTFSEYLLLPRLTRRDQSINKIVLKTPIGKYQSGKASKFDINIPVVSACMQSVSGTSLAISLARQGGLSMIFCSQSIDSQVEMVGQVKAHKAGFVTSGANTKPESTLASLLELMSETGHSTIPVTVDGSARGEFCGLITDQDFWEFEDDLGNSVKDHMTPKSEVFFGTEGITLRKANQLLHHHKKDCLPILDRAGNLNSLVFKKDYVDHQRHPLELLDENKRLSVGAAINTHDYRQRVPALIEAGADVLCFDSSDGFTEFQMDG</sequence>
<dbReference type="SUPFAM" id="SSF51412">
    <property type="entry name" value="Inosine monophosphate dehydrogenase (IMPDH)"/>
    <property type="match status" value="1"/>
</dbReference>
<dbReference type="PANTHER" id="PTHR11911">
    <property type="entry name" value="INOSINE-5-MONOPHOSPHATE DEHYDROGENASE RELATED"/>
    <property type="match status" value="1"/>
</dbReference>
<dbReference type="PROSITE" id="PS51371">
    <property type="entry name" value="CBS"/>
    <property type="match status" value="2"/>
</dbReference>
<dbReference type="InterPro" id="IPR046342">
    <property type="entry name" value="CBS_dom_sf"/>
</dbReference>
<dbReference type="CDD" id="cd04601">
    <property type="entry name" value="CBS_pair_IMPDH"/>
    <property type="match status" value="1"/>
</dbReference>
<feature type="non-terminal residue" evidence="6">
    <location>
        <position position="273"/>
    </location>
</feature>
<reference evidence="6" key="1">
    <citation type="submission" date="2018-05" db="EMBL/GenBank/DDBJ databases">
        <authorList>
            <person name="Lanie J.A."/>
            <person name="Ng W.-L."/>
            <person name="Kazmierczak K.M."/>
            <person name="Andrzejewski T.M."/>
            <person name="Davidsen T.M."/>
            <person name="Wayne K.J."/>
            <person name="Tettelin H."/>
            <person name="Glass J.I."/>
            <person name="Rusch D."/>
            <person name="Podicherti R."/>
            <person name="Tsui H.-C.T."/>
            <person name="Winkler M.E."/>
        </authorList>
    </citation>
    <scope>NUCLEOTIDE SEQUENCE</scope>
</reference>
<evidence type="ECO:0000256" key="1">
    <source>
        <dbReference type="ARBA" id="ARBA00005502"/>
    </source>
</evidence>
<evidence type="ECO:0000259" key="5">
    <source>
        <dbReference type="PROSITE" id="PS51371"/>
    </source>
</evidence>
<gene>
    <name evidence="6" type="ORF">METZ01_LOCUS277608</name>
</gene>
<keyword evidence="4" id="KW-0129">CBS domain</keyword>
<keyword evidence="3" id="KW-0560">Oxidoreductase</keyword>
<dbReference type="Pfam" id="PF00478">
    <property type="entry name" value="IMPDH"/>
    <property type="match status" value="1"/>
</dbReference>
<dbReference type="PANTHER" id="PTHR11911:SF111">
    <property type="entry name" value="INOSINE-5'-MONOPHOSPHATE DEHYDROGENASE"/>
    <property type="match status" value="1"/>
</dbReference>
<evidence type="ECO:0000256" key="4">
    <source>
        <dbReference type="ARBA" id="ARBA00023122"/>
    </source>
</evidence>
<dbReference type="Pfam" id="PF00571">
    <property type="entry name" value="CBS"/>
    <property type="match status" value="1"/>
</dbReference>
<evidence type="ECO:0000256" key="3">
    <source>
        <dbReference type="ARBA" id="ARBA00023002"/>
    </source>
</evidence>
<organism evidence="6">
    <name type="scientific">marine metagenome</name>
    <dbReference type="NCBI Taxonomy" id="408172"/>
    <lineage>
        <taxon>unclassified sequences</taxon>
        <taxon>metagenomes</taxon>
        <taxon>ecological metagenomes</taxon>
    </lineage>
</organism>
<dbReference type="GO" id="GO:0003938">
    <property type="term" value="F:IMP dehydrogenase activity"/>
    <property type="evidence" value="ECO:0007669"/>
    <property type="project" value="InterPro"/>
</dbReference>
<keyword evidence="2" id="KW-0479">Metal-binding</keyword>
<dbReference type="InterPro" id="IPR001093">
    <property type="entry name" value="IMP_DH_GMPRt"/>
</dbReference>